<evidence type="ECO:0000313" key="2">
    <source>
        <dbReference type="EMBL" id="RZC45766.1"/>
    </source>
</evidence>
<dbReference type="EMBL" id="CM010715">
    <property type="protein sequence ID" value="RZC45766.1"/>
    <property type="molecule type" value="Genomic_DNA"/>
</dbReference>
<keyword evidence="3" id="KW-1185">Reference proteome</keyword>
<organism evidence="2 3">
    <name type="scientific">Papaver somniferum</name>
    <name type="common">Opium poppy</name>
    <dbReference type="NCBI Taxonomy" id="3469"/>
    <lineage>
        <taxon>Eukaryota</taxon>
        <taxon>Viridiplantae</taxon>
        <taxon>Streptophyta</taxon>
        <taxon>Embryophyta</taxon>
        <taxon>Tracheophyta</taxon>
        <taxon>Spermatophyta</taxon>
        <taxon>Magnoliopsida</taxon>
        <taxon>Ranunculales</taxon>
        <taxon>Papaveraceae</taxon>
        <taxon>Papaveroideae</taxon>
        <taxon>Papaver</taxon>
    </lineage>
</organism>
<evidence type="ECO:0000256" key="1">
    <source>
        <dbReference type="SAM" id="MobiDB-lite"/>
    </source>
</evidence>
<proteinExistence type="predicted"/>
<accession>A0A4Y7ICM0</accession>
<sequence>MANPNRNQHQFQSNMPKEQTKWHLKSISHHSRVTSYMPSYPKILSENLINRLERVDFESSLVHRAEMPLLLRGLV</sequence>
<protein>
    <submittedName>
        <fullName evidence="2">Uncharacterized protein</fullName>
    </submittedName>
</protein>
<dbReference type="AlphaFoldDB" id="A0A4Y7ICM0"/>
<name>A0A4Y7ICM0_PAPSO</name>
<feature type="region of interest" description="Disordered" evidence="1">
    <location>
        <begin position="1"/>
        <end position="21"/>
    </location>
</feature>
<gene>
    <name evidence="2" type="ORF">C5167_038713</name>
</gene>
<dbReference type="Gramene" id="RZC45766">
    <property type="protein sequence ID" value="RZC45766"/>
    <property type="gene ID" value="C5167_038713"/>
</dbReference>
<evidence type="ECO:0000313" key="3">
    <source>
        <dbReference type="Proteomes" id="UP000316621"/>
    </source>
</evidence>
<feature type="compositionally biased region" description="Polar residues" evidence="1">
    <location>
        <begin position="1"/>
        <end position="17"/>
    </location>
</feature>
<dbReference type="Proteomes" id="UP000316621">
    <property type="component" value="Chromosome 1"/>
</dbReference>
<reference evidence="2 3" key="1">
    <citation type="journal article" date="2018" name="Science">
        <title>The opium poppy genome and morphinan production.</title>
        <authorList>
            <person name="Guo L."/>
            <person name="Winzer T."/>
            <person name="Yang X."/>
            <person name="Li Y."/>
            <person name="Ning Z."/>
            <person name="He Z."/>
            <person name="Teodor R."/>
            <person name="Lu Y."/>
            <person name="Bowser T.A."/>
            <person name="Graham I.A."/>
            <person name="Ye K."/>
        </authorList>
    </citation>
    <scope>NUCLEOTIDE SEQUENCE [LARGE SCALE GENOMIC DNA]</scope>
    <source>
        <strain evidence="3">cv. HN1</strain>
        <tissue evidence="2">Leaves</tissue>
    </source>
</reference>